<evidence type="ECO:0000313" key="2">
    <source>
        <dbReference type="EMBL" id="SVB01819.1"/>
    </source>
</evidence>
<organism evidence="2">
    <name type="scientific">marine metagenome</name>
    <dbReference type="NCBI Taxonomy" id="408172"/>
    <lineage>
        <taxon>unclassified sequences</taxon>
        <taxon>metagenomes</taxon>
        <taxon>ecological metagenomes</taxon>
    </lineage>
</organism>
<sequence length="22" mass="2402">MIFSSFHLASNNKDATNAHPKA</sequence>
<feature type="region of interest" description="Disordered" evidence="1">
    <location>
        <begin position="1"/>
        <end position="22"/>
    </location>
</feature>
<accession>A0A382AKA8</accession>
<dbReference type="EMBL" id="UINC01025716">
    <property type="protein sequence ID" value="SVB01819.1"/>
    <property type="molecule type" value="Genomic_DNA"/>
</dbReference>
<gene>
    <name evidence="2" type="ORF">METZ01_LOCUS154673</name>
</gene>
<proteinExistence type="predicted"/>
<reference evidence="2" key="1">
    <citation type="submission" date="2018-05" db="EMBL/GenBank/DDBJ databases">
        <authorList>
            <person name="Lanie J.A."/>
            <person name="Ng W.-L."/>
            <person name="Kazmierczak K.M."/>
            <person name="Andrzejewski T.M."/>
            <person name="Davidsen T.M."/>
            <person name="Wayne K.J."/>
            <person name="Tettelin H."/>
            <person name="Glass J.I."/>
            <person name="Rusch D."/>
            <person name="Podicherti R."/>
            <person name="Tsui H.-C.T."/>
            <person name="Winkler M.E."/>
        </authorList>
    </citation>
    <scope>NUCLEOTIDE SEQUENCE</scope>
</reference>
<evidence type="ECO:0000256" key="1">
    <source>
        <dbReference type="SAM" id="MobiDB-lite"/>
    </source>
</evidence>
<protein>
    <submittedName>
        <fullName evidence="2">Uncharacterized protein</fullName>
    </submittedName>
</protein>
<dbReference type="AlphaFoldDB" id="A0A382AKA8"/>
<name>A0A382AKA8_9ZZZZ</name>